<evidence type="ECO:0000313" key="3">
    <source>
        <dbReference type="Proteomes" id="UP000256690"/>
    </source>
</evidence>
<dbReference type="OrthoDB" id="5367448at2759"/>
<evidence type="ECO:0000256" key="1">
    <source>
        <dbReference type="SAM" id="MobiDB-lite"/>
    </source>
</evidence>
<name>A0A3D8R9Q6_9EURO</name>
<organism evidence="2 3">
    <name type="scientific">Aspergillus mulundensis</name>
    <dbReference type="NCBI Taxonomy" id="1810919"/>
    <lineage>
        <taxon>Eukaryota</taxon>
        <taxon>Fungi</taxon>
        <taxon>Dikarya</taxon>
        <taxon>Ascomycota</taxon>
        <taxon>Pezizomycotina</taxon>
        <taxon>Eurotiomycetes</taxon>
        <taxon>Eurotiomycetidae</taxon>
        <taxon>Eurotiales</taxon>
        <taxon>Aspergillaceae</taxon>
        <taxon>Aspergillus</taxon>
        <taxon>Aspergillus subgen. Nidulantes</taxon>
    </lineage>
</organism>
<proteinExistence type="predicted"/>
<feature type="compositionally biased region" description="Basic and acidic residues" evidence="1">
    <location>
        <begin position="233"/>
        <end position="245"/>
    </location>
</feature>
<feature type="region of interest" description="Disordered" evidence="1">
    <location>
        <begin position="216"/>
        <end position="245"/>
    </location>
</feature>
<dbReference type="Proteomes" id="UP000256690">
    <property type="component" value="Unassembled WGS sequence"/>
</dbReference>
<sequence>MSFVKNIQLLSERTIKVTTNRPVRNIAESRLILAALQKFGEVVHFRNASLLRINNRHVQARLKASGELPTKVRLEQLSPGDGPGWDIDAIFDTPSAAQHAIDASPLTIDTPPRASISPDDVESDRTIRCNIDHAPSIHEEVMSRNPWYGPFKQDKNSPAYTDLAKQLEGETAGLQNLADAPRASKESGPFPNKRKFKKAVISQMRADSLMGLWQEGIAKRKEGESEESQESQARADPRVEKQIDG</sequence>
<evidence type="ECO:0000313" key="2">
    <source>
        <dbReference type="EMBL" id="RDW70638.1"/>
    </source>
</evidence>
<keyword evidence="3" id="KW-1185">Reference proteome</keyword>
<dbReference type="EMBL" id="PVWQ01000010">
    <property type="protein sequence ID" value="RDW70638.1"/>
    <property type="molecule type" value="Genomic_DNA"/>
</dbReference>
<accession>A0A3D8R9Q6</accession>
<dbReference type="RefSeq" id="XP_026601169.1">
    <property type="nucleotide sequence ID" value="XM_026750165.1"/>
</dbReference>
<dbReference type="AlphaFoldDB" id="A0A3D8R9Q6"/>
<reference evidence="2 3" key="1">
    <citation type="journal article" date="2018" name="IMA Fungus">
        <title>IMA Genome-F 9: Draft genome sequence of Annulohypoxylon stygium, Aspergillus mulundensis, Berkeleyomyces basicola (syn. Thielaviopsis basicola), Ceratocystis smalleyi, two Cercospora beticola strains, Coleophoma cylindrospora, Fusarium fracticaudum, Phialophora cf. hyalina, and Morchella septimelata.</title>
        <authorList>
            <person name="Wingfield B.D."/>
            <person name="Bills G.F."/>
            <person name="Dong Y."/>
            <person name="Huang W."/>
            <person name="Nel W.J."/>
            <person name="Swalarsk-Parry B.S."/>
            <person name="Vaghefi N."/>
            <person name="Wilken P.M."/>
            <person name="An Z."/>
            <person name="de Beer Z.W."/>
            <person name="De Vos L."/>
            <person name="Chen L."/>
            <person name="Duong T.A."/>
            <person name="Gao Y."/>
            <person name="Hammerbacher A."/>
            <person name="Kikkert J.R."/>
            <person name="Li Y."/>
            <person name="Li H."/>
            <person name="Li K."/>
            <person name="Li Q."/>
            <person name="Liu X."/>
            <person name="Ma X."/>
            <person name="Naidoo K."/>
            <person name="Pethybridge S.J."/>
            <person name="Sun J."/>
            <person name="Steenkamp E.T."/>
            <person name="van der Nest M.A."/>
            <person name="van Wyk S."/>
            <person name="Wingfield M.J."/>
            <person name="Xiong C."/>
            <person name="Yue Q."/>
            <person name="Zhang X."/>
        </authorList>
    </citation>
    <scope>NUCLEOTIDE SEQUENCE [LARGE SCALE GENOMIC DNA]</scope>
    <source>
        <strain evidence="2 3">DSM 5745</strain>
    </source>
</reference>
<feature type="region of interest" description="Disordered" evidence="1">
    <location>
        <begin position="175"/>
        <end position="199"/>
    </location>
</feature>
<gene>
    <name evidence="2" type="ORF">DSM5745_08149</name>
</gene>
<protein>
    <submittedName>
        <fullName evidence="2">Uncharacterized protein</fullName>
    </submittedName>
</protein>
<comment type="caution">
    <text evidence="2">The sequence shown here is derived from an EMBL/GenBank/DDBJ whole genome shotgun (WGS) entry which is preliminary data.</text>
</comment>
<dbReference type="GeneID" id="38118519"/>